<feature type="region of interest" description="Disordered" evidence="5">
    <location>
        <begin position="369"/>
        <end position="389"/>
    </location>
</feature>
<feature type="domain" description="FYVE-type" evidence="6">
    <location>
        <begin position="283"/>
        <end position="354"/>
    </location>
</feature>
<feature type="compositionally biased region" description="Low complexity" evidence="5">
    <location>
        <begin position="371"/>
        <end position="382"/>
    </location>
</feature>
<dbReference type="Pfam" id="PF01363">
    <property type="entry name" value="FYVE"/>
    <property type="match status" value="1"/>
</dbReference>
<evidence type="ECO:0000313" key="8">
    <source>
        <dbReference type="EMBL" id="CCI50456.1"/>
    </source>
</evidence>
<dbReference type="InParanoid" id="A0A024GUL1"/>
<dbReference type="PANTHER" id="PTHR13510:SF44">
    <property type="entry name" value="RABENOSYN-5"/>
    <property type="match status" value="1"/>
</dbReference>
<dbReference type="InterPro" id="IPR017455">
    <property type="entry name" value="Znf_FYVE-rel"/>
</dbReference>
<dbReference type="EMBL" id="CAIX01000210">
    <property type="protein sequence ID" value="CCI48224.1"/>
    <property type="molecule type" value="Genomic_DNA"/>
</dbReference>
<name>A0A024GUL1_9STRA</name>
<accession>A0A024GUL1</accession>
<reference evidence="8 9" key="1">
    <citation type="submission" date="2012-05" db="EMBL/GenBank/DDBJ databases">
        <title>Recombination and specialization in a pathogen metapopulation.</title>
        <authorList>
            <person name="Gardiner A."/>
            <person name="Kemen E."/>
            <person name="Schultz-Larsen T."/>
            <person name="MacLean D."/>
            <person name="Van Oosterhout C."/>
            <person name="Jones J.D.G."/>
        </authorList>
    </citation>
    <scope>NUCLEOTIDE SEQUENCE [LARGE SCALE GENOMIC DNA]</scope>
    <source>
        <strain evidence="8 9">Ac Nc2</strain>
    </source>
</reference>
<dbReference type="InterPro" id="IPR013083">
    <property type="entry name" value="Znf_RING/FYVE/PHD"/>
</dbReference>
<feature type="region of interest" description="Disordered" evidence="5">
    <location>
        <begin position="566"/>
        <end position="602"/>
    </location>
</feature>
<dbReference type="OrthoDB" id="77800at2759"/>
<keyword evidence="1" id="KW-0479">Metal-binding</keyword>
<evidence type="ECO:0000256" key="3">
    <source>
        <dbReference type="ARBA" id="ARBA00022833"/>
    </source>
</evidence>
<comment type="caution">
    <text evidence="8">The sequence shown here is derived from an EMBL/GenBank/DDBJ whole genome shotgun (WGS) entry which is preliminary data.</text>
</comment>
<gene>
    <name evidence="7" type="ORF">BN9_092860</name>
    <name evidence="8" type="ORF">BN9_122300</name>
</gene>
<evidence type="ECO:0000256" key="1">
    <source>
        <dbReference type="ARBA" id="ARBA00022723"/>
    </source>
</evidence>
<dbReference type="STRING" id="65357.A0A024GUL1"/>
<evidence type="ECO:0000313" key="9">
    <source>
        <dbReference type="Proteomes" id="UP000053237"/>
    </source>
</evidence>
<dbReference type="InterPro" id="IPR052727">
    <property type="entry name" value="Rab4/Rab5_effector"/>
</dbReference>
<dbReference type="SUPFAM" id="SSF55961">
    <property type="entry name" value="Bet v1-like"/>
    <property type="match status" value="1"/>
</dbReference>
<dbReference type="EMBL" id="CAIX01000510">
    <property type="protein sequence ID" value="CCI50456.1"/>
    <property type="molecule type" value="Genomic_DNA"/>
</dbReference>
<keyword evidence="9" id="KW-1185">Reference proteome</keyword>
<dbReference type="InterPro" id="IPR011011">
    <property type="entry name" value="Znf_FYVE_PHD"/>
</dbReference>
<dbReference type="Proteomes" id="UP000053237">
    <property type="component" value="Unassembled WGS sequence"/>
</dbReference>
<keyword evidence="3" id="KW-0862">Zinc</keyword>
<dbReference type="PROSITE" id="PS50178">
    <property type="entry name" value="ZF_FYVE"/>
    <property type="match status" value="1"/>
</dbReference>
<evidence type="ECO:0000256" key="5">
    <source>
        <dbReference type="SAM" id="MobiDB-lite"/>
    </source>
</evidence>
<evidence type="ECO:0000256" key="4">
    <source>
        <dbReference type="PROSITE-ProRule" id="PRU00091"/>
    </source>
</evidence>
<evidence type="ECO:0000256" key="2">
    <source>
        <dbReference type="ARBA" id="ARBA00022771"/>
    </source>
</evidence>
<dbReference type="SMART" id="SM00064">
    <property type="entry name" value="FYVE"/>
    <property type="match status" value="1"/>
</dbReference>
<proteinExistence type="predicted"/>
<dbReference type="PANTHER" id="PTHR13510">
    <property type="entry name" value="FYVE-FINGER-CONTAINING RAB5 EFFECTOR PROTEIN RABENOSYN-5-RELATED"/>
    <property type="match status" value="1"/>
</dbReference>
<dbReference type="Gene3D" id="3.30.530.20">
    <property type="match status" value="1"/>
</dbReference>
<dbReference type="InterPro" id="IPR000306">
    <property type="entry name" value="Znf_FYVE"/>
</dbReference>
<dbReference type="InterPro" id="IPR023393">
    <property type="entry name" value="START-like_dom_sf"/>
</dbReference>
<sequence length="673" mass="76742">MQPRNNRSMIPHDRFDCPPLVDAEHDYLIVQAKNSARSLIEVIRNTSGPVQWIPAGSHKGVQIFRGKERRENFSTTQSDERSSDEIQYVSGAIKIHATLEEVAAFFDTTTTDKTRRYAHLCSDDIIESRVLYTLVPPTVDARMHQITVQWTAIEVPTSWVRNRDFCTLECQDLFTDYTGRRGWVRSMHSIKLSCCPEITRETGLVRGSMYNMGYVCVECEDKGYVELIHTVQVNLKGNLRLPRSLYFYFCRRRVSLLAHVSTFLQQERVGRRRILQELELVPKHERNHCRICQVRFRFLTRKMRCRTCGEVVCSDCNQKFNLSHVTDRSTSTSMSRSRSSIKVRICVNCSTESSCPEGMVTSAEELRLTQSSSPAFSPSSFRPRTRRSLSGLDQSDGHFDYSCLGKSLIEADMRPCQQGLTAKGLEQLSPKKSKQSRYMSHHLRGRDRLLWAGYGASSPDSRRDCVQMKKQDLETDSDPVMVHRPVNMMKACSIPTISTDETSSTTSDRVPLMESQLPLLASQITEDDDVYPGKVNKPYRHDRMPIMLGSEKRALGKRTYLPQTMHETSVEADDDWDLDQSYGVDDDVNSGPPSRRLHGAHHSRNHYDHEYPESINELSESLLSSQIAFTESDFDGESTVYLIDENRLSVRSNKDFVSGKFAPGGLIDVSELH</sequence>
<evidence type="ECO:0000259" key="6">
    <source>
        <dbReference type="PROSITE" id="PS50178"/>
    </source>
</evidence>
<dbReference type="GO" id="GO:0008270">
    <property type="term" value="F:zinc ion binding"/>
    <property type="evidence" value="ECO:0007669"/>
    <property type="project" value="UniProtKB-KW"/>
</dbReference>
<evidence type="ECO:0000313" key="7">
    <source>
        <dbReference type="EMBL" id="CCI48224.1"/>
    </source>
</evidence>
<dbReference type="Gene3D" id="3.30.40.10">
    <property type="entry name" value="Zinc/RING finger domain, C3HC4 (zinc finger)"/>
    <property type="match status" value="1"/>
</dbReference>
<keyword evidence="2 4" id="KW-0863">Zinc-finger</keyword>
<feature type="compositionally biased region" description="Acidic residues" evidence="5">
    <location>
        <begin position="570"/>
        <end position="588"/>
    </location>
</feature>
<dbReference type="AlphaFoldDB" id="A0A024GUL1"/>
<protein>
    <recommendedName>
        <fullName evidence="6">FYVE-type domain-containing protein</fullName>
    </recommendedName>
</protein>
<organism evidence="8 9">
    <name type="scientific">Albugo candida</name>
    <dbReference type="NCBI Taxonomy" id="65357"/>
    <lineage>
        <taxon>Eukaryota</taxon>
        <taxon>Sar</taxon>
        <taxon>Stramenopiles</taxon>
        <taxon>Oomycota</taxon>
        <taxon>Peronosporomycetes</taxon>
        <taxon>Albuginales</taxon>
        <taxon>Albuginaceae</taxon>
        <taxon>Albugo</taxon>
    </lineage>
</organism>
<dbReference type="SUPFAM" id="SSF57903">
    <property type="entry name" value="FYVE/PHD zinc finger"/>
    <property type="match status" value="1"/>
</dbReference>